<dbReference type="Gene3D" id="1.20.1280.50">
    <property type="match status" value="1"/>
</dbReference>
<evidence type="ECO:0000313" key="2">
    <source>
        <dbReference type="EMBL" id="OVA20195.1"/>
    </source>
</evidence>
<sequence length="439" mass="50775">MVEKNFKEEEEEAAAPAVKDISKERKRYCRSSNNNTDKIIIIIIPDEIIFDILLKIPFENVVKFKYVCKSWYAMISSDPVFSNRFLEPIRNNNKKNKESGLEGMKLDHKYFYTTPPLDFYEHPIPPIVLRSVNGLVCMIGEGDDKLNYICNPTTREFRSFPNCRSHLHPQGNRGYGFGYSHQSSSSSRNLVYKVIQVSSTCLLYDPNDWDPDSIQCMIHTLGSKSWRRIKSPNYPLFKDSVFVDGVMYWLVRTKVVGLVKIVSFDVGDEEFGELSPPIEICLDHNKRSNHMQLVELNGSLHLIDWILKRDVRDRIWRELSIWRMLKQVDMADNTVKSNCESCWVREYQIYSMDFPVDDDVANFFQLMQIQDGKILFRQLGISTPVMVKRGLQVQGCERPRNFTGECIGAWSKTCMADLVEVGEAVALVEAYHLGPFDQD</sequence>
<dbReference type="InterPro" id="IPR017451">
    <property type="entry name" value="F-box-assoc_interact_dom"/>
</dbReference>
<proteinExistence type="predicted"/>
<accession>A0A200RBV3</accession>
<dbReference type="PROSITE" id="PS50181">
    <property type="entry name" value="FBOX"/>
    <property type="match status" value="1"/>
</dbReference>
<dbReference type="InParanoid" id="A0A200RBV3"/>
<dbReference type="SUPFAM" id="SSF81383">
    <property type="entry name" value="F-box domain"/>
    <property type="match status" value="1"/>
</dbReference>
<feature type="domain" description="F-box" evidence="1">
    <location>
        <begin position="38"/>
        <end position="84"/>
    </location>
</feature>
<dbReference type="Pfam" id="PF08268">
    <property type="entry name" value="FBA_3"/>
    <property type="match status" value="1"/>
</dbReference>
<dbReference type="EMBL" id="MVGT01000144">
    <property type="protein sequence ID" value="OVA20195.1"/>
    <property type="molecule type" value="Genomic_DNA"/>
</dbReference>
<dbReference type="Pfam" id="PF00646">
    <property type="entry name" value="F-box"/>
    <property type="match status" value="1"/>
</dbReference>
<dbReference type="InterPro" id="IPR013187">
    <property type="entry name" value="F-box-assoc_dom_typ3"/>
</dbReference>
<gene>
    <name evidence="2" type="ORF">BVC80_155g5</name>
</gene>
<protein>
    <submittedName>
        <fullName evidence="2">F-box domain</fullName>
    </submittedName>
</protein>
<dbReference type="InterPro" id="IPR036047">
    <property type="entry name" value="F-box-like_dom_sf"/>
</dbReference>
<dbReference type="OrthoDB" id="5314306at2759"/>
<organism evidence="2 3">
    <name type="scientific">Macleaya cordata</name>
    <name type="common">Five-seeded plume-poppy</name>
    <name type="synonym">Bocconia cordata</name>
    <dbReference type="NCBI Taxonomy" id="56857"/>
    <lineage>
        <taxon>Eukaryota</taxon>
        <taxon>Viridiplantae</taxon>
        <taxon>Streptophyta</taxon>
        <taxon>Embryophyta</taxon>
        <taxon>Tracheophyta</taxon>
        <taxon>Spermatophyta</taxon>
        <taxon>Magnoliopsida</taxon>
        <taxon>Ranunculales</taxon>
        <taxon>Papaveraceae</taxon>
        <taxon>Papaveroideae</taxon>
        <taxon>Macleaya</taxon>
    </lineage>
</organism>
<evidence type="ECO:0000259" key="1">
    <source>
        <dbReference type="PROSITE" id="PS50181"/>
    </source>
</evidence>
<comment type="caution">
    <text evidence="2">The sequence shown here is derived from an EMBL/GenBank/DDBJ whole genome shotgun (WGS) entry which is preliminary data.</text>
</comment>
<keyword evidence="3" id="KW-1185">Reference proteome</keyword>
<reference evidence="2 3" key="1">
    <citation type="journal article" date="2017" name="Mol. Plant">
        <title>The Genome of Medicinal Plant Macleaya cordata Provides New Insights into Benzylisoquinoline Alkaloids Metabolism.</title>
        <authorList>
            <person name="Liu X."/>
            <person name="Liu Y."/>
            <person name="Huang P."/>
            <person name="Ma Y."/>
            <person name="Qing Z."/>
            <person name="Tang Q."/>
            <person name="Cao H."/>
            <person name="Cheng P."/>
            <person name="Zheng Y."/>
            <person name="Yuan Z."/>
            <person name="Zhou Y."/>
            <person name="Liu J."/>
            <person name="Tang Z."/>
            <person name="Zhuo Y."/>
            <person name="Zhang Y."/>
            <person name="Yu L."/>
            <person name="Huang J."/>
            <person name="Yang P."/>
            <person name="Peng Q."/>
            <person name="Zhang J."/>
            <person name="Jiang W."/>
            <person name="Zhang Z."/>
            <person name="Lin K."/>
            <person name="Ro D.K."/>
            <person name="Chen X."/>
            <person name="Xiong X."/>
            <person name="Shang Y."/>
            <person name="Huang S."/>
            <person name="Zeng J."/>
        </authorList>
    </citation>
    <scope>NUCLEOTIDE SEQUENCE [LARGE SCALE GENOMIC DNA]</scope>
    <source>
        <strain evidence="3">cv. BLH2017</strain>
        <tissue evidence="2">Root</tissue>
    </source>
</reference>
<dbReference type="Proteomes" id="UP000195402">
    <property type="component" value="Unassembled WGS sequence"/>
</dbReference>
<dbReference type="PANTHER" id="PTHR31672:SF13">
    <property type="entry name" value="F-BOX PROTEIN CPR30-LIKE"/>
    <property type="match status" value="1"/>
</dbReference>
<evidence type="ECO:0000313" key="3">
    <source>
        <dbReference type="Proteomes" id="UP000195402"/>
    </source>
</evidence>
<dbReference type="NCBIfam" id="TIGR01640">
    <property type="entry name" value="F_box_assoc_1"/>
    <property type="match status" value="1"/>
</dbReference>
<dbReference type="InterPro" id="IPR001810">
    <property type="entry name" value="F-box_dom"/>
</dbReference>
<name>A0A200RBV3_MACCD</name>
<dbReference type="SMART" id="SM00256">
    <property type="entry name" value="FBOX"/>
    <property type="match status" value="1"/>
</dbReference>
<dbReference type="AlphaFoldDB" id="A0A200RBV3"/>
<dbReference type="PANTHER" id="PTHR31672">
    <property type="entry name" value="BNACNNG10540D PROTEIN"/>
    <property type="match status" value="1"/>
</dbReference>
<dbReference type="InterPro" id="IPR050796">
    <property type="entry name" value="SCF_F-box_component"/>
</dbReference>